<name>A0AAV5RWV7_MAUHU</name>
<feature type="domain" description="Zn(2)-C6 fungal-type" evidence="3">
    <location>
        <begin position="70"/>
        <end position="101"/>
    </location>
</feature>
<evidence type="ECO:0000259" key="3">
    <source>
        <dbReference type="PROSITE" id="PS50048"/>
    </source>
</evidence>
<dbReference type="Proteomes" id="UP001377567">
    <property type="component" value="Unassembled WGS sequence"/>
</dbReference>
<dbReference type="CDD" id="cd00067">
    <property type="entry name" value="GAL4"/>
    <property type="match status" value="1"/>
</dbReference>
<comment type="caution">
    <text evidence="4">The sequence shown here is derived from an EMBL/GenBank/DDBJ whole genome shotgun (WGS) entry which is preliminary data.</text>
</comment>
<feature type="region of interest" description="Disordered" evidence="2">
    <location>
        <begin position="34"/>
        <end position="65"/>
    </location>
</feature>
<organism evidence="4 5">
    <name type="scientific">Maudiozyma humilis</name>
    <name type="common">Sour dough yeast</name>
    <name type="synonym">Kazachstania humilis</name>
    <dbReference type="NCBI Taxonomy" id="51915"/>
    <lineage>
        <taxon>Eukaryota</taxon>
        <taxon>Fungi</taxon>
        <taxon>Dikarya</taxon>
        <taxon>Ascomycota</taxon>
        <taxon>Saccharomycotina</taxon>
        <taxon>Saccharomycetes</taxon>
        <taxon>Saccharomycetales</taxon>
        <taxon>Saccharomycetaceae</taxon>
        <taxon>Maudiozyma</taxon>
    </lineage>
</organism>
<evidence type="ECO:0000313" key="4">
    <source>
        <dbReference type="EMBL" id="GMM56080.1"/>
    </source>
</evidence>
<keyword evidence="1" id="KW-0175">Coiled coil</keyword>
<keyword evidence="5" id="KW-1185">Reference proteome</keyword>
<dbReference type="InterPro" id="IPR052693">
    <property type="entry name" value="Yeast_MDR_Regulatory"/>
</dbReference>
<dbReference type="InterPro" id="IPR001138">
    <property type="entry name" value="Zn2Cys6_DnaBD"/>
</dbReference>
<feature type="region of interest" description="Disordered" evidence="2">
    <location>
        <begin position="487"/>
        <end position="507"/>
    </location>
</feature>
<dbReference type="PROSITE" id="PS50048">
    <property type="entry name" value="ZN2_CY6_FUNGAL_2"/>
    <property type="match status" value="1"/>
</dbReference>
<accession>A0AAV5RWV7</accession>
<sequence length="936" mass="107201">MDTDKQTRFRVAGDAAGPQSVVSLGDAMVQVASAVSSKVQKGTQKDRGSPANSDNANKVNKPRRHKPIRSCAFCRRRKLKCDHGKPVCSSCKTRGMTVCEYSDQDNPTNLSIASSAISGSVSYTASNTEGSTYSTSETPRSTAGSTTSDVDEKVLNPFRNYYYVQSKPNGRTIAYGPTSLRTFIMRNNWGFKEKYLQLWEKIKVERNIWKKKNITNSNSELDLMDLELPNSTSILGDILPCLPDYDTIQGHIEDFFDEKNSNLYEMNTLLDKKKILRDLEFGFVQDRQGTIIKLTTPAKKNYYKIAVILMILIFTRYRSNMPLQLMRLFVYLTGLVSPKTSYIEKTQFLILRCFMESMYAMKGDETSVIGIVTEFTTSARALGLHLDIREIYGDKEEIVGSVESLENMWTWALFFDFELSLRIGKPLDIGLLEFHDINVKQDDMFSVFGNTMNDVFGLNKTDTSDEFKLIPPNLDKVLPIAKSLNYEQKAESRPSSPPPPPRDFTKDKTFFGKMRRFLYLVRPMIGEFHKKTGTPKVVEHGQVLLKFLEEEFKPIKYATDPDLIDQLTFGDIRIILCILDIITVFYSVGFVLLNHRSLILKNISIQTHLLTFSIFKNFVNHCHDLDRKHFPEMVHPSYHALPPYLSTCLSLTLHPVLQSLGIFYAFFFLKATLFENGIFVSNDMVEVDWDMTSYNVPTDKSISLITTFEAYRKIFEDWISYDKSNAEGFELKNLMLRSYSGLILITLERTYRIIVEKALEYRKKTEKTWLSSHCPPLNPVSTPSTPNLKPVVVDIAADKADVPGDNTALNPSQICERLRYQSYLQYQVQMEQQEQINRLKNHIDEMRQKDVDLNSRDNSNATGSALKRPMVDRNNGISLEREQTILSFTGERIDTNEMELAQKLVDEFWQSYNTGWEELLNEPNQLFQDLEPEQGA</sequence>
<proteinExistence type="predicted"/>
<dbReference type="InterPro" id="IPR036864">
    <property type="entry name" value="Zn2-C6_fun-type_DNA-bd_sf"/>
</dbReference>
<dbReference type="SMART" id="SM00066">
    <property type="entry name" value="GAL4"/>
    <property type="match status" value="1"/>
</dbReference>
<evidence type="ECO:0000313" key="5">
    <source>
        <dbReference type="Proteomes" id="UP001377567"/>
    </source>
</evidence>
<reference evidence="4 5" key="1">
    <citation type="journal article" date="2023" name="Elife">
        <title>Identification of key yeast species and microbe-microbe interactions impacting larval growth of Drosophila in the wild.</title>
        <authorList>
            <person name="Mure A."/>
            <person name="Sugiura Y."/>
            <person name="Maeda R."/>
            <person name="Honda K."/>
            <person name="Sakurai N."/>
            <person name="Takahashi Y."/>
            <person name="Watada M."/>
            <person name="Katoh T."/>
            <person name="Gotoh A."/>
            <person name="Gotoh Y."/>
            <person name="Taniguchi I."/>
            <person name="Nakamura K."/>
            <person name="Hayashi T."/>
            <person name="Katayama T."/>
            <person name="Uemura T."/>
            <person name="Hattori Y."/>
        </authorList>
    </citation>
    <scope>NUCLEOTIDE SEQUENCE [LARGE SCALE GENOMIC DNA]</scope>
    <source>
        <strain evidence="4 5">KH-74</strain>
    </source>
</reference>
<dbReference type="GO" id="GO:0000981">
    <property type="term" value="F:DNA-binding transcription factor activity, RNA polymerase II-specific"/>
    <property type="evidence" value="ECO:0007669"/>
    <property type="project" value="InterPro"/>
</dbReference>
<dbReference type="SUPFAM" id="SSF57701">
    <property type="entry name" value="Zn2/Cys6 DNA-binding domain"/>
    <property type="match status" value="1"/>
</dbReference>
<dbReference type="PROSITE" id="PS00463">
    <property type="entry name" value="ZN2_CY6_FUNGAL_1"/>
    <property type="match status" value="1"/>
</dbReference>
<dbReference type="AlphaFoldDB" id="A0AAV5RWV7"/>
<dbReference type="Gene3D" id="4.10.240.10">
    <property type="entry name" value="Zn(2)-C6 fungal-type DNA-binding domain"/>
    <property type="match status" value="1"/>
</dbReference>
<feature type="compositionally biased region" description="Polar residues" evidence="2">
    <location>
        <begin position="127"/>
        <end position="148"/>
    </location>
</feature>
<dbReference type="Pfam" id="PF00172">
    <property type="entry name" value="Zn_clus"/>
    <property type="match status" value="1"/>
</dbReference>
<protein>
    <submittedName>
        <fullName evidence="4">Yrm1 protein</fullName>
    </submittedName>
</protein>
<feature type="region of interest" description="Disordered" evidence="2">
    <location>
        <begin position="127"/>
        <end position="149"/>
    </location>
</feature>
<gene>
    <name evidence="4" type="ORF">DAKH74_026960</name>
</gene>
<evidence type="ECO:0000256" key="2">
    <source>
        <dbReference type="SAM" id="MobiDB-lite"/>
    </source>
</evidence>
<dbReference type="PANTHER" id="PTHR31405">
    <property type="entry name" value="TRANSCRIPTION FACTOR PDR8-RELATED"/>
    <property type="match status" value="1"/>
</dbReference>
<evidence type="ECO:0000256" key="1">
    <source>
        <dbReference type="SAM" id="Coils"/>
    </source>
</evidence>
<feature type="coiled-coil region" evidence="1">
    <location>
        <begin position="829"/>
        <end position="856"/>
    </location>
</feature>
<dbReference type="PANTHER" id="PTHR31405:SF8">
    <property type="entry name" value="TRANSCRIPTION FACTOR PDR8-RELATED"/>
    <property type="match status" value="1"/>
</dbReference>
<dbReference type="GO" id="GO:0008270">
    <property type="term" value="F:zinc ion binding"/>
    <property type="evidence" value="ECO:0007669"/>
    <property type="project" value="InterPro"/>
</dbReference>
<dbReference type="EMBL" id="BTGD01000006">
    <property type="protein sequence ID" value="GMM56080.1"/>
    <property type="molecule type" value="Genomic_DNA"/>
</dbReference>